<evidence type="ECO:0000256" key="2">
    <source>
        <dbReference type="ARBA" id="ARBA00023125"/>
    </source>
</evidence>
<dbReference type="InterPro" id="IPR009057">
    <property type="entry name" value="Homeodomain-like_sf"/>
</dbReference>
<evidence type="ECO:0000259" key="5">
    <source>
        <dbReference type="PROSITE" id="PS50977"/>
    </source>
</evidence>
<keyword evidence="7" id="KW-1185">Reference proteome</keyword>
<evidence type="ECO:0000313" key="6">
    <source>
        <dbReference type="EMBL" id="MTD16598.1"/>
    </source>
</evidence>
<dbReference type="GO" id="GO:0000976">
    <property type="term" value="F:transcription cis-regulatory region binding"/>
    <property type="evidence" value="ECO:0007669"/>
    <property type="project" value="TreeGrafter"/>
</dbReference>
<keyword evidence="3" id="KW-0804">Transcription</keyword>
<evidence type="ECO:0000256" key="3">
    <source>
        <dbReference type="ARBA" id="ARBA00023163"/>
    </source>
</evidence>
<evidence type="ECO:0000256" key="1">
    <source>
        <dbReference type="ARBA" id="ARBA00023015"/>
    </source>
</evidence>
<accession>A0A7K1FR24</accession>
<dbReference type="RefSeq" id="WP_154770543.1">
    <property type="nucleotide sequence ID" value="NZ_WLYK01000009.1"/>
</dbReference>
<sequence>MGARGPGQRAGLTTRTVLDAALLLIDEQGGGPAALTMRALAERLGVRPNTIYSHVANKDDLVDLLLDDLLTRIPLPDPEAADPADELERVMLDTYRVLLQHPDWVPSFLQRQGSRGPAARALGEGMHLLLARTGVPAEDRQEVVRVLIVHTIGAAAFAAPASQVPQDLLDNGFRRSLGWLISGATQRPRRSSTSTS</sequence>
<keyword evidence="1" id="KW-0805">Transcription regulation</keyword>
<proteinExistence type="predicted"/>
<dbReference type="InterPro" id="IPR036271">
    <property type="entry name" value="Tet_transcr_reg_TetR-rel_C_sf"/>
</dbReference>
<comment type="caution">
    <text evidence="6">The sequence shown here is derived from an EMBL/GenBank/DDBJ whole genome shotgun (WGS) entry which is preliminary data.</text>
</comment>
<name>A0A7K1FR24_9ACTN</name>
<dbReference type="Gene3D" id="1.10.357.10">
    <property type="entry name" value="Tetracycline Repressor, domain 2"/>
    <property type="match status" value="1"/>
</dbReference>
<dbReference type="GO" id="GO:0003700">
    <property type="term" value="F:DNA-binding transcription factor activity"/>
    <property type="evidence" value="ECO:0007669"/>
    <property type="project" value="TreeGrafter"/>
</dbReference>
<feature type="DNA-binding region" description="H-T-H motif" evidence="4">
    <location>
        <begin position="36"/>
        <end position="55"/>
    </location>
</feature>
<dbReference type="Pfam" id="PF00440">
    <property type="entry name" value="TetR_N"/>
    <property type="match status" value="1"/>
</dbReference>
<evidence type="ECO:0000256" key="4">
    <source>
        <dbReference type="PROSITE-ProRule" id="PRU00335"/>
    </source>
</evidence>
<dbReference type="EMBL" id="WLYK01000009">
    <property type="protein sequence ID" value="MTD16598.1"/>
    <property type="molecule type" value="Genomic_DNA"/>
</dbReference>
<keyword evidence="2 4" id="KW-0238">DNA-binding</keyword>
<protein>
    <submittedName>
        <fullName evidence="6">TetR family transcriptional regulator</fullName>
    </submittedName>
</protein>
<dbReference type="SUPFAM" id="SSF46689">
    <property type="entry name" value="Homeodomain-like"/>
    <property type="match status" value="1"/>
</dbReference>
<dbReference type="PANTHER" id="PTHR30055">
    <property type="entry name" value="HTH-TYPE TRANSCRIPTIONAL REGULATOR RUTR"/>
    <property type="match status" value="1"/>
</dbReference>
<evidence type="ECO:0000313" key="7">
    <source>
        <dbReference type="Proteomes" id="UP000460221"/>
    </source>
</evidence>
<gene>
    <name evidence="6" type="ORF">GIS00_21920</name>
</gene>
<dbReference type="InterPro" id="IPR001647">
    <property type="entry name" value="HTH_TetR"/>
</dbReference>
<dbReference type="AlphaFoldDB" id="A0A7K1FR24"/>
<dbReference type="PANTHER" id="PTHR30055:SF234">
    <property type="entry name" value="HTH-TYPE TRANSCRIPTIONAL REGULATOR BETI"/>
    <property type="match status" value="1"/>
</dbReference>
<dbReference type="Proteomes" id="UP000460221">
    <property type="component" value="Unassembled WGS sequence"/>
</dbReference>
<dbReference type="SUPFAM" id="SSF48498">
    <property type="entry name" value="Tetracyclin repressor-like, C-terminal domain"/>
    <property type="match status" value="1"/>
</dbReference>
<dbReference type="InterPro" id="IPR050109">
    <property type="entry name" value="HTH-type_TetR-like_transc_reg"/>
</dbReference>
<feature type="domain" description="HTH tetR-type" evidence="5">
    <location>
        <begin position="11"/>
        <end position="73"/>
    </location>
</feature>
<dbReference type="PROSITE" id="PS50977">
    <property type="entry name" value="HTH_TETR_2"/>
    <property type="match status" value="1"/>
</dbReference>
<reference evidence="6 7" key="1">
    <citation type="submission" date="2019-11" db="EMBL/GenBank/DDBJ databases">
        <authorList>
            <person name="Jiang L.-Q."/>
        </authorList>
    </citation>
    <scope>NUCLEOTIDE SEQUENCE [LARGE SCALE GENOMIC DNA]</scope>
    <source>
        <strain evidence="6 7">YIM 132087</strain>
    </source>
</reference>
<organism evidence="6 7">
    <name type="scientific">Nakamurella alba</name>
    <dbReference type="NCBI Taxonomy" id="2665158"/>
    <lineage>
        <taxon>Bacteria</taxon>
        <taxon>Bacillati</taxon>
        <taxon>Actinomycetota</taxon>
        <taxon>Actinomycetes</taxon>
        <taxon>Nakamurellales</taxon>
        <taxon>Nakamurellaceae</taxon>
        <taxon>Nakamurella</taxon>
    </lineage>
</organism>